<evidence type="ECO:0000313" key="2">
    <source>
        <dbReference type="EMBL" id="ANH82073.1"/>
    </source>
</evidence>
<organism evidence="2 3">
    <name type="scientific">Niabella ginsenosidivorans</name>
    <dbReference type="NCBI Taxonomy" id="1176587"/>
    <lineage>
        <taxon>Bacteria</taxon>
        <taxon>Pseudomonadati</taxon>
        <taxon>Bacteroidota</taxon>
        <taxon>Chitinophagia</taxon>
        <taxon>Chitinophagales</taxon>
        <taxon>Chitinophagaceae</taxon>
        <taxon>Niabella</taxon>
    </lineage>
</organism>
<dbReference type="STRING" id="1176587.A8C56_14810"/>
<sequence>MENFINKTTKTTTVIPKMKKLLMIWLLLGSIPAKGHSQKITNELLGYFKATSDSALYDYFTFYGNGIVDIAGWEEEDYFQKEDTVIVYPDKGIFKFVLKDDRLYGASQWVKGSIWELQPDTAIITRRTEPAQSDQMAGWMYQYYQLKGNNSRAFKDEIASMTRSMKALCDSGLARACLDYSGLRILDEVGVEAILSGKTIVKKRAPNPEIMNSINRAIRLGAVNGYAVLGGYYAAIGDSKMAKKALEGGAALGCRKCAMTALGLALEEEAKKKETEEKKKAAEKTGSKKQ</sequence>
<name>A0A1A9I3G5_9BACT</name>
<proteinExistence type="predicted"/>
<dbReference type="AlphaFoldDB" id="A0A1A9I3G5"/>
<protein>
    <submittedName>
        <fullName evidence="2">Uncharacterized protein</fullName>
    </submittedName>
</protein>
<dbReference type="EMBL" id="CP015772">
    <property type="protein sequence ID" value="ANH82073.1"/>
    <property type="molecule type" value="Genomic_DNA"/>
</dbReference>
<dbReference type="RefSeq" id="WP_067757580.1">
    <property type="nucleotide sequence ID" value="NZ_CP015772.1"/>
</dbReference>
<dbReference type="OrthoDB" id="667778at2"/>
<feature type="region of interest" description="Disordered" evidence="1">
    <location>
        <begin position="271"/>
        <end position="290"/>
    </location>
</feature>
<dbReference type="Proteomes" id="UP000077667">
    <property type="component" value="Chromosome"/>
</dbReference>
<reference evidence="2 3" key="1">
    <citation type="submission" date="2016-05" db="EMBL/GenBank/DDBJ databases">
        <title>Niabella ginsenosidivorans BS26 whole genome sequencing.</title>
        <authorList>
            <person name="Im W.T."/>
            <person name="Siddiqi M.Z."/>
        </authorList>
    </citation>
    <scope>NUCLEOTIDE SEQUENCE [LARGE SCALE GENOMIC DNA]</scope>
    <source>
        <strain evidence="2 3">BS26</strain>
    </source>
</reference>
<gene>
    <name evidence="2" type="ORF">A8C56_14810</name>
</gene>
<accession>A0A1A9I3G5</accession>
<evidence type="ECO:0000256" key="1">
    <source>
        <dbReference type="SAM" id="MobiDB-lite"/>
    </source>
</evidence>
<evidence type="ECO:0000313" key="3">
    <source>
        <dbReference type="Proteomes" id="UP000077667"/>
    </source>
</evidence>
<keyword evidence="3" id="KW-1185">Reference proteome</keyword>
<dbReference type="KEGG" id="nia:A8C56_14810"/>